<organism evidence="2 3">
    <name type="scientific">Bdellovibrio bacteriovorus</name>
    <dbReference type="NCBI Taxonomy" id="959"/>
    <lineage>
        <taxon>Bacteria</taxon>
        <taxon>Pseudomonadati</taxon>
        <taxon>Bdellovibrionota</taxon>
        <taxon>Bdellovibrionia</taxon>
        <taxon>Bdellovibrionales</taxon>
        <taxon>Pseudobdellovibrionaceae</taxon>
        <taxon>Bdellovibrio</taxon>
    </lineage>
</organism>
<protein>
    <recommendedName>
        <fullName evidence="1">PilZ domain-containing protein</fullName>
    </recommendedName>
</protein>
<gene>
    <name evidence="2" type="ORF">AZI85_09695</name>
</gene>
<feature type="domain" description="PilZ" evidence="1">
    <location>
        <begin position="131"/>
        <end position="226"/>
    </location>
</feature>
<dbReference type="GO" id="GO:0035438">
    <property type="term" value="F:cyclic-di-GMP binding"/>
    <property type="evidence" value="ECO:0007669"/>
    <property type="project" value="InterPro"/>
</dbReference>
<reference evidence="2 3" key="1">
    <citation type="submission" date="2016-03" db="EMBL/GenBank/DDBJ databases">
        <authorList>
            <person name="Ploux O."/>
        </authorList>
    </citation>
    <scope>NUCLEOTIDE SEQUENCE [LARGE SCALE GENOMIC DNA]</scope>
    <source>
        <strain evidence="2 3">BER2</strain>
    </source>
</reference>
<dbReference type="AlphaFoldDB" id="A0A150WEH7"/>
<evidence type="ECO:0000259" key="1">
    <source>
        <dbReference type="Pfam" id="PF07238"/>
    </source>
</evidence>
<dbReference type="SUPFAM" id="SSF141371">
    <property type="entry name" value="PilZ domain-like"/>
    <property type="match status" value="1"/>
</dbReference>
<dbReference type="EMBL" id="LUKF01000017">
    <property type="protein sequence ID" value="KYG61208.1"/>
    <property type="molecule type" value="Genomic_DNA"/>
</dbReference>
<proteinExistence type="predicted"/>
<name>A0A150WEH7_BDEBC</name>
<comment type="caution">
    <text evidence="2">The sequence shown here is derived from an EMBL/GenBank/DDBJ whole genome shotgun (WGS) entry which is preliminary data.</text>
</comment>
<evidence type="ECO:0000313" key="2">
    <source>
        <dbReference type="EMBL" id="KYG61208.1"/>
    </source>
</evidence>
<dbReference type="Gene3D" id="2.40.10.220">
    <property type="entry name" value="predicted glycosyltransferase like domains"/>
    <property type="match status" value="1"/>
</dbReference>
<evidence type="ECO:0000313" key="3">
    <source>
        <dbReference type="Proteomes" id="UP000075391"/>
    </source>
</evidence>
<sequence>MANSKIWFILSEGQVNGPFDHEEIETRLASAKEPQIWGRGQSEWMNPIRWRQSLKESFQTLPSASATSEPQGFWKVRIEGKEKSPMKYSELIAYLKTLNDFSAVDICADSSGIWREVYAVPRVVEDLGISRRSHPRVPIVGTLNCEGTKGPFSCRVISISEGGLGINDARDLQIGERFEGSLTSPNLYVTVNATCEVVYVGNDGYAGLRFVGLPDEFKSSIIEYVNKFATV</sequence>
<accession>A0A150WEH7</accession>
<dbReference type="RefSeq" id="WP_063244572.1">
    <property type="nucleotide sequence ID" value="NZ_LUKF01000017.1"/>
</dbReference>
<dbReference type="InterPro" id="IPR009875">
    <property type="entry name" value="PilZ_domain"/>
</dbReference>
<dbReference type="Proteomes" id="UP000075391">
    <property type="component" value="Unassembled WGS sequence"/>
</dbReference>
<dbReference type="Pfam" id="PF07238">
    <property type="entry name" value="PilZ"/>
    <property type="match status" value="1"/>
</dbReference>